<dbReference type="Gene3D" id="2.120.10.30">
    <property type="entry name" value="TolB, C-terminal domain"/>
    <property type="match status" value="1"/>
</dbReference>
<evidence type="ECO:0000313" key="3">
    <source>
        <dbReference type="EMBL" id="KYG81889.1"/>
    </source>
</evidence>
<keyword evidence="1" id="KW-0732">Signal</keyword>
<evidence type="ECO:0000313" key="4">
    <source>
        <dbReference type="Proteomes" id="UP000075583"/>
    </source>
</evidence>
<dbReference type="SMART" id="SM00112">
    <property type="entry name" value="CA"/>
    <property type="match status" value="1"/>
</dbReference>
<dbReference type="RefSeq" id="WP_062587541.1">
    <property type="nucleotide sequence ID" value="NZ_LQZQ01000001.1"/>
</dbReference>
<dbReference type="GO" id="GO:0007156">
    <property type="term" value="P:homophilic cell adhesion via plasma membrane adhesion molecules"/>
    <property type="evidence" value="ECO:0007669"/>
    <property type="project" value="InterPro"/>
</dbReference>
<dbReference type="Pfam" id="PF18962">
    <property type="entry name" value="Por_Secre_tail"/>
    <property type="match status" value="1"/>
</dbReference>
<dbReference type="EMBL" id="LQZQ01000001">
    <property type="protein sequence ID" value="KYG81889.1"/>
    <property type="molecule type" value="Genomic_DNA"/>
</dbReference>
<dbReference type="Proteomes" id="UP000075583">
    <property type="component" value="Unassembled WGS sequence"/>
</dbReference>
<dbReference type="InterPro" id="IPR044023">
    <property type="entry name" value="Ig_7"/>
</dbReference>
<dbReference type="InterPro" id="IPR043772">
    <property type="entry name" value="MBG_3"/>
</dbReference>
<evidence type="ECO:0000256" key="1">
    <source>
        <dbReference type="SAM" id="SignalP"/>
    </source>
</evidence>
<dbReference type="SUPFAM" id="SSF49313">
    <property type="entry name" value="Cadherin-like"/>
    <property type="match status" value="1"/>
</dbReference>
<dbReference type="GO" id="GO:0005509">
    <property type="term" value="F:calcium ion binding"/>
    <property type="evidence" value="ECO:0007669"/>
    <property type="project" value="InterPro"/>
</dbReference>
<dbReference type="InterPro" id="IPR026444">
    <property type="entry name" value="Secre_tail"/>
</dbReference>
<protein>
    <recommendedName>
        <fullName evidence="2">Cadherin domain-containing protein</fullName>
    </recommendedName>
</protein>
<dbReference type="NCBIfam" id="TIGR04183">
    <property type="entry name" value="Por_Secre_tail"/>
    <property type="match status" value="1"/>
</dbReference>
<proteinExistence type="predicted"/>
<dbReference type="Pfam" id="PF18887">
    <property type="entry name" value="MBG_3"/>
    <property type="match status" value="1"/>
</dbReference>
<dbReference type="Pfam" id="PF19081">
    <property type="entry name" value="Ig_7"/>
    <property type="match status" value="1"/>
</dbReference>
<dbReference type="GO" id="GO:0016020">
    <property type="term" value="C:membrane"/>
    <property type="evidence" value="ECO:0007669"/>
    <property type="project" value="InterPro"/>
</dbReference>
<feature type="signal peptide" evidence="1">
    <location>
        <begin position="1"/>
        <end position="19"/>
    </location>
</feature>
<dbReference type="InterPro" id="IPR013783">
    <property type="entry name" value="Ig-like_fold"/>
</dbReference>
<evidence type="ECO:0000259" key="2">
    <source>
        <dbReference type="PROSITE" id="PS50268"/>
    </source>
</evidence>
<sequence>MRVLLISLIGILICTFSQSQTNSLPKLDLDEIQVKEATLIELNLSIKDDDGDPVSLQVDNLPDWLSLNKTVKMEATTIFKLNLDDDSRSYGTGKDGNLQNATGTYFLRSVAIDNEDNYYFIDGRYLRVFDGEEIKTLYTIQNKNALNIIEFAWIRFSGSRLFVSDYSRIFEFKDGELTLFVGAVDKAPGDVDGQGDQARFKVIADFISDGKDGLFVADVDSRKIKHVSSSGLVTTYAGGLSTSVDGPYLSSGFQLLKKIRLNSKGDLIVYEGFEAKLRRLRNGVVETIFPTAQSPVLRGSLIHFHLDGLGGFISLKDQFLEGYDEYGKLTLSRMVVRDHVDGDLSNMGWRTAMDISSLNYGSFLLADQTSSAVRLIKYSYEYTLMGTPPEDIEGITELTFRLNDGIGDEVTYQIPLGMSQPNTLPTVTTIPNVEEIFAVDKTMDIALFDYFSDAENSDSELTYEVVTNSDNSVVVTSVINSADGLLKLSVVNAGTTTLTLKATDTRGGMITTSFEVNIAKAEASIEFGALSFINTGEAKPVTVTTVPSGLNFTLTYAGQTSAPSAVGTYALEAVIDERNYAKVATAELAIINIAPEAMALSANTIFENSAEATLIGELSVTDQNPTDTHRYSLPTGTTDNGSFTITDAKLYASSSFNFEEKASYTVTVLVTDNHNATYQKEFMVTVTDVNEAPTIDAYAEIQVVKNLGSLSITLTDLSAGEDANQTITITSTKSGVIKSNSVTLSADKTTALLTFETETDQEGTGTIQVTVQDDGGTANGGVDTKTIDIPIKVLAPNVTVTNGSNCGSGSVSLSAAGADSYKWYAAPLGGSSLSSEATYTVDLQTSSTFYVAGVVSGTESKLRVPVSATVFDALAVPVITNTDNVLSVTAITGLSYQWMKDGVNIDEATGNSFSPTESGNYSVVISNTNNCSATSVAEEVIITGIEDVLYTLAVNVYPIPSSDYVYLEFDETLRKGTKVQMVDNSGKQLVMKVLTEATNKLTIDVRKMPEGMHTIVVQDGAKLARKKILIQR</sequence>
<dbReference type="InterPro" id="IPR011042">
    <property type="entry name" value="6-blade_b-propeller_TolB-like"/>
</dbReference>
<feature type="domain" description="Cadherin" evidence="2">
    <location>
        <begin position="604"/>
        <end position="695"/>
    </location>
</feature>
<accession>A0A150XSZ8</accession>
<dbReference type="InterPro" id="IPR002126">
    <property type="entry name" value="Cadherin-like_dom"/>
</dbReference>
<comment type="caution">
    <text evidence="3">The sequence shown here is derived from an EMBL/GenBank/DDBJ whole genome shotgun (WGS) entry which is preliminary data.</text>
</comment>
<keyword evidence="4" id="KW-1185">Reference proteome</keyword>
<dbReference type="Gene3D" id="2.60.40.60">
    <property type="entry name" value="Cadherins"/>
    <property type="match status" value="1"/>
</dbReference>
<dbReference type="SUPFAM" id="SSF63829">
    <property type="entry name" value="Calcium-dependent phosphotriesterase"/>
    <property type="match status" value="1"/>
</dbReference>
<organism evidence="3 4">
    <name type="scientific">Roseivirga ehrenbergii (strain DSM 102268 / JCM 13514 / KCTC 12282 / NCIMB 14502 / KMM 6017)</name>
    <dbReference type="NCBI Taxonomy" id="279360"/>
    <lineage>
        <taxon>Bacteria</taxon>
        <taxon>Pseudomonadati</taxon>
        <taxon>Bacteroidota</taxon>
        <taxon>Cytophagia</taxon>
        <taxon>Cytophagales</taxon>
        <taxon>Roseivirgaceae</taxon>
        <taxon>Roseivirga</taxon>
    </lineage>
</organism>
<name>A0A150XSZ8_ROSEK</name>
<dbReference type="CDD" id="cd11304">
    <property type="entry name" value="Cadherin_repeat"/>
    <property type="match status" value="1"/>
</dbReference>
<dbReference type="PROSITE" id="PS50268">
    <property type="entry name" value="CADHERIN_2"/>
    <property type="match status" value="1"/>
</dbReference>
<gene>
    <name evidence="3" type="ORF">MB14_00405</name>
</gene>
<dbReference type="OrthoDB" id="902276at2"/>
<reference evidence="3" key="1">
    <citation type="submission" date="2016-01" db="EMBL/GenBank/DDBJ databases">
        <title>Genome sequencing of Roseivirga ehrenbergii KMM 6017.</title>
        <authorList>
            <person name="Selvaratnam C."/>
            <person name="Thevarajoo S."/>
            <person name="Goh K.M."/>
            <person name="Ee R."/>
            <person name="Chan K.-G."/>
            <person name="Chong C.S."/>
        </authorList>
    </citation>
    <scope>NUCLEOTIDE SEQUENCE [LARGE SCALE GENOMIC DNA]</scope>
    <source>
        <strain evidence="3">KMM 6017</strain>
    </source>
</reference>
<dbReference type="AlphaFoldDB" id="A0A150XSZ8"/>
<feature type="chain" id="PRO_5007575144" description="Cadherin domain-containing protein" evidence="1">
    <location>
        <begin position="20"/>
        <end position="1032"/>
    </location>
</feature>
<dbReference type="STRING" id="279360.MB14_00405"/>
<dbReference type="InterPro" id="IPR015919">
    <property type="entry name" value="Cadherin-like_sf"/>
</dbReference>
<dbReference type="Gene3D" id="2.60.40.10">
    <property type="entry name" value="Immunoglobulins"/>
    <property type="match status" value="1"/>
</dbReference>